<evidence type="ECO:0000256" key="13">
    <source>
        <dbReference type="ARBA" id="ARBA00023160"/>
    </source>
</evidence>
<keyword evidence="13" id="KW-0275">Fatty acid biosynthesis</keyword>
<keyword evidence="5" id="KW-0597">Phosphoprotein</keyword>
<dbReference type="Gene3D" id="3.10.129.110">
    <property type="entry name" value="Polyketide synthase dehydratase"/>
    <property type="match status" value="1"/>
</dbReference>
<dbReference type="Gene3D" id="3.90.180.10">
    <property type="entry name" value="Medium-chain alcohol dehydrogenases, catalytic domain"/>
    <property type="match status" value="1"/>
</dbReference>
<keyword evidence="21" id="KW-1185">Reference proteome</keyword>
<dbReference type="PROSITE" id="PS52004">
    <property type="entry name" value="KS3_2"/>
    <property type="match status" value="1"/>
</dbReference>
<evidence type="ECO:0000256" key="2">
    <source>
        <dbReference type="ARBA" id="ARBA00018769"/>
    </source>
</evidence>
<dbReference type="CDD" id="cd00833">
    <property type="entry name" value="PKS"/>
    <property type="match status" value="1"/>
</dbReference>
<evidence type="ECO:0000256" key="6">
    <source>
        <dbReference type="ARBA" id="ARBA00022679"/>
    </source>
</evidence>
<reference evidence="20" key="2">
    <citation type="journal article" date="2022" name="Res Sq">
        <title>Comparative Genomics Reveals Insights into the Divergent Evolution of Astigmatic Mites and Household Pest Adaptations.</title>
        <authorList>
            <person name="Xiong Q."/>
            <person name="Wan A.T.-Y."/>
            <person name="Liu X.-Y."/>
            <person name="Fung C.S.-H."/>
            <person name="Xiao X."/>
            <person name="Malainual N."/>
            <person name="Hou J."/>
            <person name="Wang L."/>
            <person name="Wang M."/>
            <person name="Yang K."/>
            <person name="Cui Y."/>
            <person name="Leung E."/>
            <person name="Nong W."/>
            <person name="Shin S.-K."/>
            <person name="Au S."/>
            <person name="Jeong K.Y."/>
            <person name="Chew F.T."/>
            <person name="Hui J."/>
            <person name="Leung T.F."/>
            <person name="Tungtrongchitr A."/>
            <person name="Zhong N."/>
            <person name="Liu Z."/>
            <person name="Tsui S."/>
        </authorList>
    </citation>
    <scope>NUCLEOTIDE SEQUENCE</scope>
    <source>
        <strain evidence="20">Derf</strain>
        <tissue evidence="20">Whole organism</tissue>
    </source>
</reference>
<evidence type="ECO:0000313" key="20">
    <source>
        <dbReference type="EMBL" id="KAH9511847.1"/>
    </source>
</evidence>
<feature type="domain" description="Ketosynthase family 3 (KS3)" evidence="18">
    <location>
        <begin position="21"/>
        <end position="431"/>
    </location>
</feature>
<dbReference type="InterPro" id="IPR057326">
    <property type="entry name" value="KR_dom"/>
</dbReference>
<dbReference type="InterPro" id="IPR049900">
    <property type="entry name" value="PKS_mFAS_DH"/>
</dbReference>
<dbReference type="SMART" id="SM00827">
    <property type="entry name" value="PKS_AT"/>
    <property type="match status" value="1"/>
</dbReference>
<dbReference type="PROSITE" id="PS00606">
    <property type="entry name" value="KS3_1"/>
    <property type="match status" value="1"/>
</dbReference>
<evidence type="ECO:0000256" key="12">
    <source>
        <dbReference type="ARBA" id="ARBA00023098"/>
    </source>
</evidence>
<dbReference type="InterPro" id="IPR032821">
    <property type="entry name" value="PKS_assoc"/>
</dbReference>
<keyword evidence="7" id="KW-0378">Hydrolase</keyword>
<feature type="active site" description="Proton acceptor; for dehydratase activity" evidence="16">
    <location>
        <position position="921"/>
    </location>
</feature>
<keyword evidence="8" id="KW-0276">Fatty acid metabolism</keyword>
<keyword evidence="12" id="KW-0443">Lipid metabolism</keyword>
<dbReference type="Pfam" id="PF13602">
    <property type="entry name" value="ADH_zinc_N_2"/>
    <property type="match status" value="1"/>
</dbReference>
<dbReference type="InterPro" id="IPR016039">
    <property type="entry name" value="Thiolase-like"/>
</dbReference>
<sequence>MDDSMINSVWPNCEKKSWPIDDDIVISGIGGRFPESDNLDELANNLIDNIDMVTRDERRWPIGLYNDQTSRSGKIKNLEYFDNSYFCTIPILADTMEPGSRIILETTYEAIADAGIAPQKIRGTKTGVYVGINTVANAEAIPQDDFSDIRAKDAAFWVYGSSKALLANRISFLFDFNGPSTVIDTACSSSMVAMANAVQDLRNGICEMAIVASSNICLAPYSSYVYHSLGLLSDDGKCKVFDKNADGFVRSETVSSLFLMRKSQAKRIYATVLHAKTNTDGFKTIGLFAPFWLRQRNLMIETFQEAGVLPEEIDYFESHGTGTNVGDPQETKAVSEAYCKNRKDKLLMGAVKSNMGHTEGASGLCSLAKAIIIFEYKLIPANLHYNEPRPEIESLHKTIEPVVKNQQFNGQIIGVNSFGVGGVNAHALLKINAKELNGQHFNIVDVIPRLINVCGRTEEAVQYIFDFIKNNPEKVQCDFLALLNDSMKTTLIKGSANFPFRGYMIIRKNEVNQLEYLPTIENNGQQQIPQLWLVFTGMGSQWTGMGEQLMRLETFAESIKNSAELLRPFGIDLIKLILENFQMDDIDAKNRTVNSFVSITSMQIALYDVLKTLQLPISGYIGHSFGEIACAYADGCLTAEQALLTSYWRGKTVQDAESYLPKGLMAAVGMTVLELEKICPDGVYVACHNGKNSVTISGLYEPMIEFIERLKSENIFVREVAGGDYPYHSVQMEKVAKQMLKKLDTVIIEPKKRSNKWIATSIPADIHPDDQNVQYATGQYFVNNLQRPVYFEEGMVHIPKKSLCIEVAPHSLFNSIFKRFYNDINYISLMKKDEPDQLIHLLSSIGKIYTFGFNPSIENLYPKVEWPVARGTQSISSLIRWDHSREHEIKKYPEYHNFSTAANYWFRISIVDSDWRFLKDHTIDGRVVFPLTGYLLIVWRAMATKIGQPWHKVPIHFENVRIHRPTFLNEVKSIKFVVQIIDVTGEFVLCENNILVCKGNVFARHDGEEFLRHQNNDDELESEIDYESMLSSNEIYKELRVRGYDYGSSFQGLVKATGDGRNGRLKWTGQWISFVDSALHLSLLSMPIRSLFIPVQINSFKCDPIILFDSISKAKEECTNQNDSDKRFQKEFCYFRNVTRDHTTSIIAQEEVKNINNDENSIAFEIMNFTLEPETIETEKQAMFNVKFDLFNQILVTKGIEVEGLVPVNIPRKNDMANLVLERYQFIPFHQEFDDFFAETLQQIDKEILENELFARPILELIAENLQQQSKLKILEICPNDKLLFTIISEFIKKNVGHKFQLEYIATRHSSTLIPQSNDGINFKTIEWDLETMEFLNSFDQENFDLIIIQINNKTKQLWTMMKTMKSLWTILKPFGFILNVLSNNDEQNICCWNDIFDDYLCSIDSNNDNKLFWPIASRTAHKQRTMIYLYRRSVSISFNTHTVYIDSLFDYSWIQTLQELIRSKQSNGDYNETRIWIVSRLFETGIIGFINCLRLESPAASIIRVLALSENFSCDNEFSTLSVPEEIINKDLLFNICHPNGNWGTYRFVSIDQKQEFCKQTQDAYVSQILAGDLSSLQWIQSPLSMQQQPTTISNSTEIVCDVYYSAVNFKDVVLATGKIIPGPESALFDCMIGLEFSGRRNDTGERIMGMIPFKGIATKITTFEKFVWSVPDEWSLEDAATIPVIYTTAYYSLVMRGHLKLEDTVLIHSAAGGVGQAALNICQHYRCEIFVTVGNDVKRQFLIEKFNIADDHIFSSRDTNFEYKIKLMTKSRGVDVVLNSLTGDKLHASLRCLATNGRFLEIGKLDMQMNSMLGMFTFLQNISFHGIGLDSLFRDGLESKSFQNFFAEVSQCINDGIKNGVVKPIDRTVFEIDHIEQAFRHMINGKHIGKVLIRIRDEQDDLNKIIKVDALVKTWFDTEKVYIIAGGLGGVGLELIYWMILRGARKFMITSRSGIRSSFQRVFFERFKVIEQYCNNYRIEYRISTKNIANYDDCYRLIEETKTLGIIGGIFNLAMVLEDGMFDNQSIEKFKRVCQPKSDGLKNLDRITREQKIDLDYFVAFSSFSSGRGNAGQTNYGFANSTMERIIESRFNNGLSGICIQFGPIGDVGIVAENFDSSSEKAIMKTLMGLCMQRIHSCLNVLDKILPQQMGIFSSYVPYAQDSNSIDTDNEVIRQLCVHLNIDKRPEDECLGDIGLDSMAAVEIQQRLERDFNITLSLADVRKITVKELKNFRDGNRNTLKQYSDDIKKAKANLSRIRFVIPTLQIVALNSIQKGKPIYCLPPMIGIFDLISVLAQKMNRPVIGLNWTRQLNSFDSLKHIVDYYYEIITKMVETDPNNDGTYDLLALDFGALLAALMCKRKKNEKNLKIKRMACIDILPFTSDSIHLAAIDNVRHTTIDNDNKNSSNSNSNNNNNNDNVGVESMIDDKMLSDYKVKMIFDYIRLYIPERICDKSQKEVLELNCPKARITKITELLRKCVGTSLQGNDMAEIIDNTYRRASFMAEYQLKLSQKVKKINQSKASIKTIRHLFLNSMENNKQLQIDYIKLIDRKDQTATITTSIADNNHENNGHNGAGDDDDDDIKRLKVLLKLDDKFEKQYGHQYRLHIIHGCKADEILTKLLDEQRIQSILNQEFH</sequence>
<evidence type="ECO:0000259" key="18">
    <source>
        <dbReference type="PROSITE" id="PS52004"/>
    </source>
</evidence>
<dbReference type="InterPro" id="IPR009081">
    <property type="entry name" value="PP-bd_ACP"/>
</dbReference>
<dbReference type="InterPro" id="IPR001227">
    <property type="entry name" value="Ac_transferase_dom_sf"/>
</dbReference>
<dbReference type="InterPro" id="IPR018201">
    <property type="entry name" value="Ketoacyl_synth_AS"/>
</dbReference>
<dbReference type="InterPro" id="IPR049552">
    <property type="entry name" value="PKS_DH_N"/>
</dbReference>
<dbReference type="Gene3D" id="1.10.1200.10">
    <property type="entry name" value="ACP-like"/>
    <property type="match status" value="1"/>
</dbReference>
<dbReference type="EC" id="2.3.1.85" evidence="1"/>
<dbReference type="InterPro" id="IPR036736">
    <property type="entry name" value="ACP-like_sf"/>
</dbReference>
<evidence type="ECO:0000256" key="5">
    <source>
        <dbReference type="ARBA" id="ARBA00022553"/>
    </source>
</evidence>
<dbReference type="InterPro" id="IPR042104">
    <property type="entry name" value="PKS_dehydratase_sf"/>
</dbReference>
<dbReference type="Pfam" id="PF08659">
    <property type="entry name" value="KR"/>
    <property type="match status" value="1"/>
</dbReference>
<evidence type="ECO:0000256" key="3">
    <source>
        <dbReference type="ARBA" id="ARBA00022450"/>
    </source>
</evidence>
<evidence type="ECO:0000256" key="15">
    <source>
        <dbReference type="ARBA" id="ARBA00044883"/>
    </source>
</evidence>
<dbReference type="InterPro" id="IPR020841">
    <property type="entry name" value="PKS_Beta-ketoAc_synthase_dom"/>
</dbReference>
<dbReference type="InterPro" id="IPR020843">
    <property type="entry name" value="ER"/>
</dbReference>
<evidence type="ECO:0000256" key="16">
    <source>
        <dbReference type="PROSITE-ProRule" id="PRU01363"/>
    </source>
</evidence>
<dbReference type="GO" id="GO:0016491">
    <property type="term" value="F:oxidoreductase activity"/>
    <property type="evidence" value="ECO:0007669"/>
    <property type="project" value="UniProtKB-KW"/>
</dbReference>
<keyword evidence="3" id="KW-0596">Phosphopantetheine</keyword>
<evidence type="ECO:0000256" key="9">
    <source>
        <dbReference type="ARBA" id="ARBA00022857"/>
    </source>
</evidence>
<evidence type="ECO:0000256" key="7">
    <source>
        <dbReference type="ARBA" id="ARBA00022801"/>
    </source>
</evidence>
<dbReference type="Pfam" id="PF02801">
    <property type="entry name" value="Ketoacyl-synt_C"/>
    <property type="match status" value="1"/>
</dbReference>
<dbReference type="InterPro" id="IPR050091">
    <property type="entry name" value="PKS_NRPS_Biosynth_Enz"/>
</dbReference>
<organism evidence="20 21">
    <name type="scientific">Dermatophagoides farinae</name>
    <name type="common">American house dust mite</name>
    <dbReference type="NCBI Taxonomy" id="6954"/>
    <lineage>
        <taxon>Eukaryota</taxon>
        <taxon>Metazoa</taxon>
        <taxon>Ecdysozoa</taxon>
        <taxon>Arthropoda</taxon>
        <taxon>Chelicerata</taxon>
        <taxon>Arachnida</taxon>
        <taxon>Acari</taxon>
        <taxon>Acariformes</taxon>
        <taxon>Sarcoptiformes</taxon>
        <taxon>Astigmata</taxon>
        <taxon>Psoroptidia</taxon>
        <taxon>Analgoidea</taxon>
        <taxon>Pyroglyphidae</taxon>
        <taxon>Dermatophagoidinae</taxon>
        <taxon>Dermatophagoides</taxon>
    </lineage>
</organism>
<proteinExistence type="predicted"/>
<dbReference type="SUPFAM" id="SSF53474">
    <property type="entry name" value="alpha/beta-Hydrolases"/>
    <property type="match status" value="1"/>
</dbReference>
<dbReference type="Gene3D" id="3.40.366.10">
    <property type="entry name" value="Malonyl-Coenzyme A Acyl Carrier Protein, domain 2"/>
    <property type="match status" value="1"/>
</dbReference>
<evidence type="ECO:0000256" key="1">
    <source>
        <dbReference type="ARBA" id="ARBA00012873"/>
    </source>
</evidence>
<evidence type="ECO:0000313" key="21">
    <source>
        <dbReference type="Proteomes" id="UP000790347"/>
    </source>
</evidence>
<dbReference type="SUPFAM" id="SSF51735">
    <property type="entry name" value="NAD(P)-binding Rossmann-fold domains"/>
    <property type="match status" value="2"/>
</dbReference>
<dbReference type="SMART" id="SM00829">
    <property type="entry name" value="PKS_ER"/>
    <property type="match status" value="1"/>
</dbReference>
<gene>
    <name evidence="20" type="ORF">DERF_010273</name>
</gene>
<dbReference type="InterPro" id="IPR036291">
    <property type="entry name" value="NAD(P)-bd_dom_sf"/>
</dbReference>
<keyword evidence="14" id="KW-0511">Multifunctional enzyme</keyword>
<feature type="region of interest" description="N-terminal hotdog fold" evidence="16">
    <location>
        <begin position="887"/>
        <end position="1017"/>
    </location>
</feature>
<dbReference type="Pfam" id="PF00109">
    <property type="entry name" value="ketoacyl-synt"/>
    <property type="match status" value="1"/>
</dbReference>
<dbReference type="GO" id="GO:0004315">
    <property type="term" value="F:3-oxoacyl-[acyl-carrier-protein] synthase activity"/>
    <property type="evidence" value="ECO:0007669"/>
    <property type="project" value="InterPro"/>
</dbReference>
<evidence type="ECO:0000256" key="4">
    <source>
        <dbReference type="ARBA" id="ARBA00022516"/>
    </source>
</evidence>
<dbReference type="InterPro" id="IPR014030">
    <property type="entry name" value="Ketoacyl_synth_N"/>
</dbReference>
<evidence type="ECO:0000256" key="14">
    <source>
        <dbReference type="ARBA" id="ARBA00023268"/>
    </source>
</evidence>
<reference evidence="20" key="1">
    <citation type="submission" date="2013-05" db="EMBL/GenBank/DDBJ databases">
        <authorList>
            <person name="Yim A.K.Y."/>
            <person name="Chan T.F."/>
            <person name="Ji K.M."/>
            <person name="Liu X.Y."/>
            <person name="Zhou J.W."/>
            <person name="Li R.Q."/>
            <person name="Yang K.Y."/>
            <person name="Li J."/>
            <person name="Li M."/>
            <person name="Law P.T.W."/>
            <person name="Wu Y.L."/>
            <person name="Cai Z.L."/>
            <person name="Qin H."/>
            <person name="Bao Y."/>
            <person name="Leung R.K.K."/>
            <person name="Ng P.K.S."/>
            <person name="Zou J."/>
            <person name="Zhong X.J."/>
            <person name="Ran P.X."/>
            <person name="Zhong N.S."/>
            <person name="Liu Z.G."/>
            <person name="Tsui S.K.W."/>
        </authorList>
    </citation>
    <scope>NUCLEOTIDE SEQUENCE</scope>
    <source>
        <strain evidence="20">Derf</strain>
        <tissue evidence="20">Whole organism</tissue>
    </source>
</reference>
<dbReference type="SUPFAM" id="SSF47336">
    <property type="entry name" value="ACP-like"/>
    <property type="match status" value="1"/>
</dbReference>
<dbReference type="InterPro" id="IPR014031">
    <property type="entry name" value="Ketoacyl_synth_C"/>
</dbReference>
<comment type="caution">
    <text evidence="20">The sequence shown here is derived from an EMBL/GenBank/DDBJ whole genome shotgun (WGS) entry which is preliminary data.</text>
</comment>
<dbReference type="SUPFAM" id="SSF55048">
    <property type="entry name" value="Probable ACP-binding domain of malonyl-CoA ACP transacylase"/>
    <property type="match status" value="1"/>
</dbReference>
<keyword evidence="10" id="KW-0560">Oxidoreductase</keyword>
<dbReference type="EMBL" id="ASGP02000004">
    <property type="protein sequence ID" value="KAH9511847.1"/>
    <property type="molecule type" value="Genomic_DNA"/>
</dbReference>
<feature type="compositionally biased region" description="Low complexity" evidence="17">
    <location>
        <begin position="2405"/>
        <end position="2420"/>
    </location>
</feature>
<dbReference type="SMART" id="SM00822">
    <property type="entry name" value="PKS_KR"/>
    <property type="match status" value="1"/>
</dbReference>
<dbReference type="Gene3D" id="3.30.70.3290">
    <property type="match status" value="1"/>
</dbReference>
<dbReference type="GO" id="GO:0004312">
    <property type="term" value="F:fatty acid synthase activity"/>
    <property type="evidence" value="ECO:0007669"/>
    <property type="project" value="UniProtKB-EC"/>
</dbReference>
<dbReference type="Pfam" id="PF21089">
    <property type="entry name" value="PKS_DH_N"/>
    <property type="match status" value="1"/>
</dbReference>
<dbReference type="InterPro" id="IPR011032">
    <property type="entry name" value="GroES-like_sf"/>
</dbReference>
<dbReference type="InterPro" id="IPR016035">
    <property type="entry name" value="Acyl_Trfase/lysoPLipase"/>
</dbReference>
<dbReference type="FunFam" id="3.40.50.720:FF:000209">
    <property type="entry name" value="Polyketide synthase Pks12"/>
    <property type="match status" value="1"/>
</dbReference>
<dbReference type="SMART" id="SM00825">
    <property type="entry name" value="PKS_KS"/>
    <property type="match status" value="1"/>
</dbReference>
<dbReference type="GO" id="GO:0016787">
    <property type="term" value="F:hydrolase activity"/>
    <property type="evidence" value="ECO:0007669"/>
    <property type="project" value="UniProtKB-KW"/>
</dbReference>
<dbReference type="SUPFAM" id="SSF50129">
    <property type="entry name" value="GroES-like"/>
    <property type="match status" value="1"/>
</dbReference>
<dbReference type="InterPro" id="IPR016036">
    <property type="entry name" value="Malonyl_transacylase_ACP-bd"/>
</dbReference>
<evidence type="ECO:0000256" key="11">
    <source>
        <dbReference type="ARBA" id="ARBA00023027"/>
    </source>
</evidence>
<dbReference type="PANTHER" id="PTHR43775:SF7">
    <property type="entry name" value="FATTY ACID SYNTHASE"/>
    <property type="match status" value="1"/>
</dbReference>
<dbReference type="Proteomes" id="UP000790347">
    <property type="component" value="Unassembled WGS sequence"/>
</dbReference>
<dbReference type="Gene3D" id="3.40.50.1820">
    <property type="entry name" value="alpha/beta hydrolase"/>
    <property type="match status" value="1"/>
</dbReference>
<dbReference type="GO" id="GO:0006633">
    <property type="term" value="P:fatty acid biosynthetic process"/>
    <property type="evidence" value="ECO:0007669"/>
    <property type="project" value="UniProtKB-KW"/>
</dbReference>
<dbReference type="Gene3D" id="3.40.47.10">
    <property type="match status" value="1"/>
</dbReference>
<dbReference type="InterPro" id="IPR049391">
    <property type="entry name" value="FAS_pseudo-KR"/>
</dbReference>
<dbReference type="Pfam" id="PF16197">
    <property type="entry name" value="KAsynt_C_assoc"/>
    <property type="match status" value="1"/>
</dbReference>
<dbReference type="InterPro" id="IPR014043">
    <property type="entry name" value="Acyl_transferase_dom"/>
</dbReference>
<dbReference type="SUPFAM" id="SSF52151">
    <property type="entry name" value="FabD/lysophospholipase-like"/>
    <property type="match status" value="1"/>
</dbReference>
<keyword evidence="6" id="KW-0808">Transferase</keyword>
<dbReference type="PROSITE" id="PS52019">
    <property type="entry name" value="PKS_MFAS_DH"/>
    <property type="match status" value="1"/>
</dbReference>
<keyword evidence="9" id="KW-0521">NADP</keyword>
<dbReference type="Pfam" id="PF00698">
    <property type="entry name" value="Acyl_transf_1"/>
    <property type="match status" value="1"/>
</dbReference>
<dbReference type="InterPro" id="IPR013968">
    <property type="entry name" value="PKS_KR"/>
</dbReference>
<dbReference type="InterPro" id="IPR029058">
    <property type="entry name" value="AB_hydrolase_fold"/>
</dbReference>
<feature type="domain" description="PKS/mFAS DH" evidence="19">
    <location>
        <begin position="887"/>
        <end position="1161"/>
    </location>
</feature>
<dbReference type="PANTHER" id="PTHR43775">
    <property type="entry name" value="FATTY ACID SYNTHASE"/>
    <property type="match status" value="1"/>
</dbReference>
<dbReference type="SUPFAM" id="SSF53901">
    <property type="entry name" value="Thiolase-like"/>
    <property type="match status" value="1"/>
</dbReference>
<accession>A0A922HVR6</accession>
<dbReference type="CDD" id="cd05195">
    <property type="entry name" value="enoyl_red"/>
    <property type="match status" value="1"/>
</dbReference>
<evidence type="ECO:0000256" key="8">
    <source>
        <dbReference type="ARBA" id="ARBA00022832"/>
    </source>
</evidence>
<dbReference type="Pfam" id="PF00550">
    <property type="entry name" value="PP-binding"/>
    <property type="match status" value="1"/>
</dbReference>
<evidence type="ECO:0000256" key="17">
    <source>
        <dbReference type="SAM" id="MobiDB-lite"/>
    </source>
</evidence>
<keyword evidence="4" id="KW-0444">Lipid biosynthesis</keyword>
<protein>
    <recommendedName>
        <fullName evidence="2">Fatty acid synthase</fullName>
        <ecNumber evidence="1">2.3.1.85</ecNumber>
    </recommendedName>
</protein>
<evidence type="ECO:0000256" key="10">
    <source>
        <dbReference type="ARBA" id="ARBA00023002"/>
    </source>
</evidence>
<dbReference type="Pfam" id="PF21149">
    <property type="entry name" value="FAS_pseudo-KR"/>
    <property type="match status" value="1"/>
</dbReference>
<evidence type="ECO:0000259" key="19">
    <source>
        <dbReference type="PROSITE" id="PS52019"/>
    </source>
</evidence>
<dbReference type="Gene3D" id="3.40.50.720">
    <property type="entry name" value="NAD(P)-binding Rossmann-like Domain"/>
    <property type="match status" value="1"/>
</dbReference>
<feature type="region of interest" description="Disordered" evidence="17">
    <location>
        <begin position="2401"/>
        <end position="2422"/>
    </location>
</feature>
<feature type="region of interest" description="C-terminal hotdog fold" evidence="16">
    <location>
        <begin position="1027"/>
        <end position="1161"/>
    </location>
</feature>
<comment type="catalytic activity">
    <reaction evidence="15">
        <text>acetyl-CoA + n malonyl-CoA + 2n NADPH + 2n H(+) = a long-chain fatty acid + (n+1) CoA + n CO2 + 2n NADP(+).</text>
        <dbReference type="EC" id="2.3.1.85"/>
    </reaction>
</comment>
<name>A0A922HVR6_DERFA</name>
<feature type="active site" description="Proton donor; for dehydratase activity" evidence="16">
    <location>
        <position position="1076"/>
    </location>
</feature>
<keyword evidence="11" id="KW-0520">NAD</keyword>